<dbReference type="InterPro" id="IPR012281">
    <property type="entry name" value="Phospholipid_synth_PlsX-like"/>
</dbReference>
<keyword evidence="11" id="KW-0012">Acyltransferase</keyword>
<name>A0A679HX16_9RHOO</name>
<evidence type="ECO:0000256" key="7">
    <source>
        <dbReference type="ARBA" id="ARBA00023264"/>
    </source>
</evidence>
<evidence type="ECO:0000313" key="11">
    <source>
        <dbReference type="EMBL" id="BBU69431.1"/>
    </source>
</evidence>
<accession>A0A679HX16</accession>
<evidence type="ECO:0000256" key="10">
    <source>
        <dbReference type="HAMAP-Rule" id="MF_00019"/>
    </source>
</evidence>
<comment type="catalytic activity">
    <reaction evidence="1 10">
        <text>a fatty acyl-[ACP] + phosphate = an acyl phosphate + holo-[ACP]</text>
        <dbReference type="Rhea" id="RHEA:42292"/>
        <dbReference type="Rhea" id="RHEA-COMP:9685"/>
        <dbReference type="Rhea" id="RHEA-COMP:14125"/>
        <dbReference type="ChEBI" id="CHEBI:43474"/>
        <dbReference type="ChEBI" id="CHEBI:59918"/>
        <dbReference type="ChEBI" id="CHEBI:64479"/>
        <dbReference type="ChEBI" id="CHEBI:138651"/>
        <dbReference type="EC" id="2.3.1.274"/>
    </reaction>
</comment>
<keyword evidence="5 10" id="KW-0443">Lipid metabolism</keyword>
<dbReference type="SUPFAM" id="SSF53659">
    <property type="entry name" value="Isocitrate/Isopropylmalate dehydrogenase-like"/>
    <property type="match status" value="1"/>
</dbReference>
<evidence type="ECO:0000256" key="6">
    <source>
        <dbReference type="ARBA" id="ARBA00023209"/>
    </source>
</evidence>
<keyword evidence="12" id="KW-1185">Reference proteome</keyword>
<comment type="similarity">
    <text evidence="10">Belongs to the PlsX family.</text>
</comment>
<dbReference type="GO" id="GO:0005737">
    <property type="term" value="C:cytoplasm"/>
    <property type="evidence" value="ECO:0007669"/>
    <property type="project" value="UniProtKB-SubCell"/>
</dbReference>
<keyword evidence="6 10" id="KW-0594">Phospholipid biosynthesis</keyword>
<reference evidence="12" key="1">
    <citation type="submission" date="2020-01" db="EMBL/GenBank/DDBJ databases">
        <title>Phosphoaccumulans saitamaens gen. nov., sp. nov., a polyphosphate accumulating bacterium isolated from surface river water.</title>
        <authorList>
            <person name="Watanabe K."/>
            <person name="Suda W."/>
        </authorList>
    </citation>
    <scope>NUCLEOTIDE SEQUENCE [LARGE SCALE GENOMIC DNA]</scope>
    <source>
        <strain evidence="12">ICHIAU1</strain>
    </source>
</reference>
<dbReference type="Pfam" id="PF02504">
    <property type="entry name" value="FA_synthesis"/>
    <property type="match status" value="1"/>
</dbReference>
<dbReference type="PIRSF" id="PIRSF002465">
    <property type="entry name" value="Phsphlp_syn_PlsX"/>
    <property type="match status" value="1"/>
</dbReference>
<comment type="function">
    <text evidence="10">Catalyzes the reversible formation of acyl-phosphate (acyl-PO(4)) from acyl-[acyl-carrier-protein] (acyl-ACP). This enzyme utilizes acyl-ACP as fatty acyl donor, but not acyl-CoA.</text>
</comment>
<protein>
    <recommendedName>
        <fullName evidence="8 10">Phosphate acyltransferase</fullName>
        <ecNumber evidence="8 10">2.3.1.274</ecNumber>
    </recommendedName>
    <alternativeName>
        <fullName evidence="10">Acyl-ACP phosphotransacylase</fullName>
    </alternativeName>
    <alternativeName>
        <fullName evidence="10">Acyl-[acyl-carrier-protein]--phosphate acyltransferase</fullName>
    </alternativeName>
    <alternativeName>
        <fullName evidence="10">Phosphate-acyl-ACP acyltransferase</fullName>
    </alternativeName>
</protein>
<keyword evidence="3 10" id="KW-0444">Lipid biosynthesis</keyword>
<dbReference type="RefSeq" id="WP_162049860.1">
    <property type="nucleotide sequence ID" value="NZ_AP019011.1"/>
</dbReference>
<comment type="subunit">
    <text evidence="9 10">Homodimer. Probably interacts with PlsY.</text>
</comment>
<evidence type="ECO:0000256" key="9">
    <source>
        <dbReference type="ARBA" id="ARBA00046608"/>
    </source>
</evidence>
<dbReference type="GO" id="GO:0008654">
    <property type="term" value="P:phospholipid biosynthetic process"/>
    <property type="evidence" value="ECO:0007669"/>
    <property type="project" value="UniProtKB-KW"/>
</dbReference>
<dbReference type="OrthoDB" id="9806408at2"/>
<evidence type="ECO:0000313" key="12">
    <source>
        <dbReference type="Proteomes" id="UP000463961"/>
    </source>
</evidence>
<keyword evidence="7 10" id="KW-1208">Phospholipid metabolism</keyword>
<dbReference type="HAMAP" id="MF_00019">
    <property type="entry name" value="PlsX"/>
    <property type="match status" value="1"/>
</dbReference>
<keyword evidence="2 10" id="KW-0963">Cytoplasm</keyword>
<evidence type="ECO:0000256" key="5">
    <source>
        <dbReference type="ARBA" id="ARBA00023098"/>
    </source>
</evidence>
<dbReference type="EMBL" id="AP022345">
    <property type="protein sequence ID" value="BBU69431.1"/>
    <property type="molecule type" value="Genomic_DNA"/>
</dbReference>
<comment type="pathway">
    <text evidence="10">Lipid metabolism; phospholipid metabolism.</text>
</comment>
<dbReference type="GO" id="GO:0043811">
    <property type="term" value="F:phosphate:acyl-[acyl carrier protein] acyltransferase activity"/>
    <property type="evidence" value="ECO:0007669"/>
    <property type="project" value="UniProtKB-UniRule"/>
</dbReference>
<dbReference type="AlphaFoldDB" id="A0A679HX16"/>
<evidence type="ECO:0000256" key="8">
    <source>
        <dbReference type="ARBA" id="ARBA00024069"/>
    </source>
</evidence>
<dbReference type="NCBIfam" id="TIGR00182">
    <property type="entry name" value="plsX"/>
    <property type="match status" value="1"/>
</dbReference>
<dbReference type="Gene3D" id="3.40.718.10">
    <property type="entry name" value="Isopropylmalate Dehydrogenase"/>
    <property type="match status" value="1"/>
</dbReference>
<dbReference type="InterPro" id="IPR003664">
    <property type="entry name" value="FA_synthesis"/>
</dbReference>
<dbReference type="Proteomes" id="UP000463961">
    <property type="component" value="Chromosome"/>
</dbReference>
<evidence type="ECO:0000256" key="3">
    <source>
        <dbReference type="ARBA" id="ARBA00022516"/>
    </source>
</evidence>
<sequence length="357" mass="38171">MTVKIAIDCMGGDHGPKVTVAAALAFVAEFPDAELTLVGHADRLESRLRRASTDKAVRDRLRVVHASEVVAMDEPPALALRNKKDSSMRVAINLVKSGEVAACVSAGNTGALMAISRFVLKMLPGIDRPAICTVIPTMTGQTRLLDLGANVDCTADHLLQFAVMGSILTSAVEHIAAPRVGLLNIGEEDIKGNEVVKQTAELLRATDLNFVGNVEGDGVYKGEADVVVCDGFVGNVALKVSEGLAQMLSRFLREEFERNLLTRLIALLALPVLSRFKKRLDHRRYNGASLLGLKGTVIKSHGSADVFAFSQAIKRAYFEAENGVIDKIAHRVSSYTGLQTAALLIDPAKDSAAMGEA</sequence>
<gene>
    <name evidence="10 11" type="primary">plsX</name>
    <name evidence="11" type="ORF">ICHIAU1_17140</name>
</gene>
<organism evidence="11 12">
    <name type="scientific">Fluviibacter phosphoraccumulans</name>
    <dbReference type="NCBI Taxonomy" id="1751046"/>
    <lineage>
        <taxon>Bacteria</taxon>
        <taxon>Pseudomonadati</taxon>
        <taxon>Pseudomonadota</taxon>
        <taxon>Betaproteobacteria</taxon>
        <taxon>Rhodocyclales</taxon>
        <taxon>Fluviibacteraceae</taxon>
        <taxon>Fluviibacter</taxon>
    </lineage>
</organism>
<dbReference type="UniPathway" id="UPA00085"/>
<keyword evidence="4 10" id="KW-0808">Transferase</keyword>
<evidence type="ECO:0000256" key="1">
    <source>
        <dbReference type="ARBA" id="ARBA00001232"/>
    </source>
</evidence>
<comment type="subcellular location">
    <subcellularLocation>
        <location evidence="10">Cytoplasm</location>
    </subcellularLocation>
    <text evidence="10">Associated with the membrane possibly through PlsY.</text>
</comment>
<dbReference type="GO" id="GO:0006633">
    <property type="term" value="P:fatty acid biosynthetic process"/>
    <property type="evidence" value="ECO:0007669"/>
    <property type="project" value="UniProtKB-UniRule"/>
</dbReference>
<evidence type="ECO:0000256" key="4">
    <source>
        <dbReference type="ARBA" id="ARBA00022679"/>
    </source>
</evidence>
<dbReference type="EC" id="2.3.1.274" evidence="8 10"/>
<proteinExistence type="inferred from homology"/>
<dbReference type="PANTHER" id="PTHR30100">
    <property type="entry name" value="FATTY ACID/PHOSPHOLIPID SYNTHESIS PROTEIN PLSX"/>
    <property type="match status" value="1"/>
</dbReference>
<dbReference type="PANTHER" id="PTHR30100:SF1">
    <property type="entry name" value="PHOSPHATE ACYLTRANSFERASE"/>
    <property type="match status" value="1"/>
</dbReference>
<evidence type="ECO:0000256" key="2">
    <source>
        <dbReference type="ARBA" id="ARBA00022490"/>
    </source>
</evidence>